<name>A0A0W0G2S9_MONRR</name>
<dbReference type="Proteomes" id="UP000054988">
    <property type="component" value="Unassembled WGS sequence"/>
</dbReference>
<accession>A0A0W0G2S9</accession>
<evidence type="ECO:0000256" key="1">
    <source>
        <dbReference type="SAM" id="MobiDB-lite"/>
    </source>
</evidence>
<protein>
    <submittedName>
        <fullName evidence="2">Uncharacterized protein</fullName>
    </submittedName>
</protein>
<dbReference type="EMBL" id="LATX01001291">
    <property type="protein sequence ID" value="KTB42877.1"/>
    <property type="molecule type" value="Genomic_DNA"/>
</dbReference>
<evidence type="ECO:0000313" key="3">
    <source>
        <dbReference type="Proteomes" id="UP000054988"/>
    </source>
</evidence>
<feature type="region of interest" description="Disordered" evidence="1">
    <location>
        <begin position="1"/>
        <end position="20"/>
    </location>
</feature>
<organism evidence="2 3">
    <name type="scientific">Moniliophthora roreri</name>
    <name type="common">Frosty pod rot fungus</name>
    <name type="synonym">Monilia roreri</name>
    <dbReference type="NCBI Taxonomy" id="221103"/>
    <lineage>
        <taxon>Eukaryota</taxon>
        <taxon>Fungi</taxon>
        <taxon>Dikarya</taxon>
        <taxon>Basidiomycota</taxon>
        <taxon>Agaricomycotina</taxon>
        <taxon>Agaricomycetes</taxon>
        <taxon>Agaricomycetidae</taxon>
        <taxon>Agaricales</taxon>
        <taxon>Marasmiineae</taxon>
        <taxon>Marasmiaceae</taxon>
        <taxon>Moniliophthora</taxon>
    </lineage>
</organism>
<dbReference type="AlphaFoldDB" id="A0A0W0G2S9"/>
<proteinExistence type="predicted"/>
<feature type="compositionally biased region" description="Acidic residues" evidence="1">
    <location>
        <begin position="1"/>
        <end position="11"/>
    </location>
</feature>
<evidence type="ECO:0000313" key="2">
    <source>
        <dbReference type="EMBL" id="KTB42877.1"/>
    </source>
</evidence>
<reference evidence="2 3" key="1">
    <citation type="submission" date="2015-12" db="EMBL/GenBank/DDBJ databases">
        <title>Draft genome sequence of Moniliophthora roreri, the causal agent of frosty pod rot of cacao.</title>
        <authorList>
            <person name="Aime M.C."/>
            <person name="Diaz-Valderrama J.R."/>
            <person name="Kijpornyongpan T."/>
            <person name="Phillips-Mora W."/>
        </authorList>
    </citation>
    <scope>NUCLEOTIDE SEQUENCE [LARGE SCALE GENOMIC DNA]</scope>
    <source>
        <strain evidence="2 3">MCA 2952</strain>
    </source>
</reference>
<gene>
    <name evidence="2" type="ORF">WG66_4536</name>
</gene>
<sequence length="68" mass="7333">MVEEVTDEEDGQSATGDILSLYDKDDSDSLFLAGEEVVASTVVQHRGVNPHNNQPPPLLLLGFQSLPP</sequence>
<comment type="caution">
    <text evidence="2">The sequence shown here is derived from an EMBL/GenBank/DDBJ whole genome shotgun (WGS) entry which is preliminary data.</text>
</comment>